<dbReference type="InterPro" id="IPR025633">
    <property type="entry name" value="DUF4291"/>
</dbReference>
<dbReference type="PANTHER" id="PTHR38567">
    <property type="entry name" value="DUF4291 DOMAIN-CONTAINING PROTEIN"/>
    <property type="match status" value="1"/>
</dbReference>
<gene>
    <name evidence="1" type="ORF">GCM10022224_020610</name>
</gene>
<organism evidence="1 2">
    <name type="scientific">Nonomuraea antimicrobica</name>
    <dbReference type="NCBI Taxonomy" id="561173"/>
    <lineage>
        <taxon>Bacteria</taxon>
        <taxon>Bacillati</taxon>
        <taxon>Actinomycetota</taxon>
        <taxon>Actinomycetes</taxon>
        <taxon>Streptosporangiales</taxon>
        <taxon>Streptosporangiaceae</taxon>
        <taxon>Nonomuraea</taxon>
    </lineage>
</organism>
<dbReference type="EMBL" id="BAAAZP010000034">
    <property type="protein sequence ID" value="GAA3657333.1"/>
    <property type="molecule type" value="Genomic_DNA"/>
</dbReference>
<keyword evidence="2" id="KW-1185">Reference proteome</keyword>
<sequence length="204" mass="23356">MIEGMNVPYRQIRADFTDQAITVYQAYEPAIAAPAVASQRFVPPFKRERMTWIKPSFLWMMYRCGWATKPGQTRVLAVAITREGFEWALGHSCLSHPDSGTDQATWKKRLRDSPVRVQWDPERDPHHNALPHRSVQVGLSGDAVTRYVDQWVVRITDLTDRVHDIRQALRERKDVTDLLPVERPYPLPMELAQAIGANVTPDLG</sequence>
<evidence type="ECO:0000313" key="2">
    <source>
        <dbReference type="Proteomes" id="UP001500902"/>
    </source>
</evidence>
<accession>A0ABP7BEZ1</accession>
<evidence type="ECO:0000313" key="1">
    <source>
        <dbReference type="EMBL" id="GAA3657333.1"/>
    </source>
</evidence>
<reference evidence="2" key="1">
    <citation type="journal article" date="2019" name="Int. J. Syst. Evol. Microbiol.">
        <title>The Global Catalogue of Microorganisms (GCM) 10K type strain sequencing project: providing services to taxonomists for standard genome sequencing and annotation.</title>
        <authorList>
            <consortium name="The Broad Institute Genomics Platform"/>
            <consortium name="The Broad Institute Genome Sequencing Center for Infectious Disease"/>
            <person name="Wu L."/>
            <person name="Ma J."/>
        </authorList>
    </citation>
    <scope>NUCLEOTIDE SEQUENCE [LARGE SCALE GENOMIC DNA]</scope>
    <source>
        <strain evidence="2">JCM 16904</strain>
    </source>
</reference>
<dbReference type="Proteomes" id="UP001500902">
    <property type="component" value="Unassembled WGS sequence"/>
</dbReference>
<dbReference type="Pfam" id="PF14124">
    <property type="entry name" value="DUF4291"/>
    <property type="match status" value="1"/>
</dbReference>
<dbReference type="PANTHER" id="PTHR38567:SF1">
    <property type="entry name" value="DUF4291 DOMAIN-CONTAINING PROTEIN"/>
    <property type="match status" value="1"/>
</dbReference>
<proteinExistence type="predicted"/>
<comment type="caution">
    <text evidence="1">The sequence shown here is derived from an EMBL/GenBank/DDBJ whole genome shotgun (WGS) entry which is preliminary data.</text>
</comment>
<protein>
    <submittedName>
        <fullName evidence="1">DUF4291 domain-containing protein</fullName>
    </submittedName>
</protein>
<name>A0ABP7BEZ1_9ACTN</name>